<evidence type="ECO:0000313" key="1">
    <source>
        <dbReference type="EMBL" id="CAI9547242.1"/>
    </source>
</evidence>
<dbReference type="EMBL" id="CATNWA010004181">
    <property type="protein sequence ID" value="CAI9547242.1"/>
    <property type="molecule type" value="Genomic_DNA"/>
</dbReference>
<feature type="non-terminal residue" evidence="1">
    <location>
        <position position="42"/>
    </location>
</feature>
<proteinExistence type="predicted"/>
<gene>
    <name evidence="1" type="ORF">SPARVUS_LOCUS2947689</name>
</gene>
<evidence type="ECO:0000313" key="2">
    <source>
        <dbReference type="Proteomes" id="UP001162483"/>
    </source>
</evidence>
<accession>A0ABN9BHY5</accession>
<name>A0ABN9BHY5_9NEOB</name>
<protein>
    <submittedName>
        <fullName evidence="1">Uncharacterized protein</fullName>
    </submittedName>
</protein>
<reference evidence="1" key="1">
    <citation type="submission" date="2023-05" db="EMBL/GenBank/DDBJ databases">
        <authorList>
            <person name="Stuckert A."/>
        </authorList>
    </citation>
    <scope>NUCLEOTIDE SEQUENCE</scope>
</reference>
<organism evidence="1 2">
    <name type="scientific">Staurois parvus</name>
    <dbReference type="NCBI Taxonomy" id="386267"/>
    <lineage>
        <taxon>Eukaryota</taxon>
        <taxon>Metazoa</taxon>
        <taxon>Chordata</taxon>
        <taxon>Craniata</taxon>
        <taxon>Vertebrata</taxon>
        <taxon>Euteleostomi</taxon>
        <taxon>Amphibia</taxon>
        <taxon>Batrachia</taxon>
        <taxon>Anura</taxon>
        <taxon>Neobatrachia</taxon>
        <taxon>Ranoidea</taxon>
        <taxon>Ranidae</taxon>
        <taxon>Staurois</taxon>
    </lineage>
</organism>
<dbReference type="Proteomes" id="UP001162483">
    <property type="component" value="Unassembled WGS sequence"/>
</dbReference>
<keyword evidence="2" id="KW-1185">Reference proteome</keyword>
<comment type="caution">
    <text evidence="1">The sequence shown here is derived from an EMBL/GenBank/DDBJ whole genome shotgun (WGS) entry which is preliminary data.</text>
</comment>
<sequence length="42" mass="4572">MIGTSHRGPIQRSVFSGHSGHQIAVLRALRERAQAVNAEAVY</sequence>